<keyword evidence="4" id="KW-1185">Reference proteome</keyword>
<sequence>MTISTQFRCISCIVYLGLSILHTTVAIPVIKSGPGIEIMPAEFSQDGKLDFVVVDENKDASTNNQLQPYQNVQPQAQQPQIQYQQPVAQQPQYQYVQPQSVPAQPQAQQPYYSYQQPQYVQPAQYPGPATYYSEPPGYSSYYAPPPPSVGPIGERGGFSNSRYSSLGSDIALPLSLSAGATLLGAALLFG</sequence>
<dbReference type="AlphaFoldDB" id="A0A182W9E0"/>
<keyword evidence="2" id="KW-0732">Signal</keyword>
<dbReference type="Proteomes" id="UP000075920">
    <property type="component" value="Unassembled WGS sequence"/>
</dbReference>
<dbReference type="VEuPathDB" id="VectorBase:AMIN006968"/>
<feature type="compositionally biased region" description="Low complexity" evidence="1">
    <location>
        <begin position="67"/>
        <end position="84"/>
    </location>
</feature>
<evidence type="ECO:0008006" key="5">
    <source>
        <dbReference type="Google" id="ProtNLM"/>
    </source>
</evidence>
<feature type="signal peptide" evidence="2">
    <location>
        <begin position="1"/>
        <end position="26"/>
    </location>
</feature>
<evidence type="ECO:0000313" key="3">
    <source>
        <dbReference type="EnsemblMetazoa" id="AMIN006968-PA"/>
    </source>
</evidence>
<protein>
    <recommendedName>
        <fullName evidence="5">DUF4794 domain-containing protein</fullName>
    </recommendedName>
</protein>
<organism evidence="3 4">
    <name type="scientific">Anopheles minimus</name>
    <dbReference type="NCBI Taxonomy" id="112268"/>
    <lineage>
        <taxon>Eukaryota</taxon>
        <taxon>Metazoa</taxon>
        <taxon>Ecdysozoa</taxon>
        <taxon>Arthropoda</taxon>
        <taxon>Hexapoda</taxon>
        <taxon>Insecta</taxon>
        <taxon>Pterygota</taxon>
        <taxon>Neoptera</taxon>
        <taxon>Endopterygota</taxon>
        <taxon>Diptera</taxon>
        <taxon>Nematocera</taxon>
        <taxon>Culicoidea</taxon>
        <taxon>Culicidae</taxon>
        <taxon>Anophelinae</taxon>
        <taxon>Anopheles</taxon>
    </lineage>
</organism>
<reference evidence="4" key="1">
    <citation type="submission" date="2013-03" db="EMBL/GenBank/DDBJ databases">
        <title>The Genome Sequence of Anopheles minimus MINIMUS1.</title>
        <authorList>
            <consortium name="The Broad Institute Genomics Platform"/>
            <person name="Neafsey D.E."/>
            <person name="Walton C."/>
            <person name="Walker B."/>
            <person name="Young S.K."/>
            <person name="Zeng Q."/>
            <person name="Gargeya S."/>
            <person name="Fitzgerald M."/>
            <person name="Haas B."/>
            <person name="Abouelleil A."/>
            <person name="Allen A.W."/>
            <person name="Alvarado L."/>
            <person name="Arachchi H.M."/>
            <person name="Berlin A.M."/>
            <person name="Chapman S.B."/>
            <person name="Gainer-Dewar J."/>
            <person name="Goldberg J."/>
            <person name="Griggs A."/>
            <person name="Gujja S."/>
            <person name="Hansen M."/>
            <person name="Howarth C."/>
            <person name="Imamovic A."/>
            <person name="Ireland A."/>
            <person name="Larimer J."/>
            <person name="McCowan C."/>
            <person name="Murphy C."/>
            <person name="Pearson M."/>
            <person name="Poon T.W."/>
            <person name="Priest M."/>
            <person name="Roberts A."/>
            <person name="Saif S."/>
            <person name="Shea T."/>
            <person name="Sisk P."/>
            <person name="Sykes S."/>
            <person name="Wortman J."/>
            <person name="Nusbaum C."/>
            <person name="Birren B."/>
        </authorList>
    </citation>
    <scope>NUCLEOTIDE SEQUENCE [LARGE SCALE GENOMIC DNA]</scope>
    <source>
        <strain evidence="4">MINIMUS1</strain>
    </source>
</reference>
<dbReference type="EnsemblMetazoa" id="AMIN006968-RA">
    <property type="protein sequence ID" value="AMIN006968-PA"/>
    <property type="gene ID" value="AMIN006968"/>
</dbReference>
<feature type="chain" id="PRO_5008140978" description="DUF4794 domain-containing protein" evidence="2">
    <location>
        <begin position="27"/>
        <end position="190"/>
    </location>
</feature>
<name>A0A182W9E0_9DIPT</name>
<accession>A0A182W9E0</accession>
<evidence type="ECO:0000313" key="4">
    <source>
        <dbReference type="Proteomes" id="UP000075920"/>
    </source>
</evidence>
<proteinExistence type="predicted"/>
<reference evidence="3" key="2">
    <citation type="submission" date="2020-05" db="UniProtKB">
        <authorList>
            <consortium name="EnsemblMetazoa"/>
        </authorList>
    </citation>
    <scope>IDENTIFICATION</scope>
    <source>
        <strain evidence="3">MINIMUS1</strain>
    </source>
</reference>
<evidence type="ECO:0000256" key="2">
    <source>
        <dbReference type="SAM" id="SignalP"/>
    </source>
</evidence>
<evidence type="ECO:0000256" key="1">
    <source>
        <dbReference type="SAM" id="MobiDB-lite"/>
    </source>
</evidence>
<feature type="region of interest" description="Disordered" evidence="1">
    <location>
        <begin position="62"/>
        <end position="84"/>
    </location>
</feature>